<keyword evidence="5" id="KW-0966">Cell projection</keyword>
<organism evidence="9 10">
    <name type="scientific">Lingula anatina</name>
    <name type="common">Brachiopod</name>
    <name type="synonym">Lingula unguis</name>
    <dbReference type="NCBI Taxonomy" id="7574"/>
    <lineage>
        <taxon>Eukaryota</taxon>
        <taxon>Metazoa</taxon>
        <taxon>Spiralia</taxon>
        <taxon>Lophotrochozoa</taxon>
        <taxon>Brachiopoda</taxon>
        <taxon>Linguliformea</taxon>
        <taxon>Lingulata</taxon>
        <taxon>Lingulida</taxon>
        <taxon>Linguloidea</taxon>
        <taxon>Lingulidae</taxon>
        <taxon>Lingula</taxon>
    </lineage>
</organism>
<protein>
    <submittedName>
        <fullName evidence="10">Deleted in lung and esophageal cancer protein 1</fullName>
    </submittedName>
</protein>
<dbReference type="InterPro" id="IPR013783">
    <property type="entry name" value="Ig-like_fold"/>
</dbReference>
<feature type="compositionally biased region" description="Polar residues" evidence="6">
    <location>
        <begin position="1100"/>
        <end position="1116"/>
    </location>
</feature>
<feature type="compositionally biased region" description="Polar residues" evidence="6">
    <location>
        <begin position="218"/>
        <end position="231"/>
    </location>
</feature>
<dbReference type="Pfam" id="PF23277">
    <property type="entry name" value="Ig_Dlec1_1"/>
    <property type="match status" value="1"/>
</dbReference>
<evidence type="ECO:0000313" key="10">
    <source>
        <dbReference type="RefSeq" id="XP_013414779.1"/>
    </source>
</evidence>
<evidence type="ECO:0000256" key="2">
    <source>
        <dbReference type="ARBA" id="ARBA00004496"/>
    </source>
</evidence>
<keyword evidence="9" id="KW-1185">Reference proteome</keyword>
<dbReference type="Proteomes" id="UP000085678">
    <property type="component" value="Unplaced"/>
</dbReference>
<feature type="region of interest" description="Disordered" evidence="6">
    <location>
        <begin position="182"/>
        <end position="235"/>
    </location>
</feature>
<dbReference type="GO" id="GO:0005929">
    <property type="term" value="C:cilium"/>
    <property type="evidence" value="ECO:0007669"/>
    <property type="project" value="UniProtKB-SubCell"/>
</dbReference>
<evidence type="ECO:0000256" key="3">
    <source>
        <dbReference type="ARBA" id="ARBA00022490"/>
    </source>
</evidence>
<dbReference type="Pfam" id="PF23316">
    <property type="entry name" value="Ig_DLEC1_6th"/>
    <property type="match status" value="1"/>
</dbReference>
<keyword evidence="3" id="KW-0963">Cytoplasm</keyword>
<dbReference type="RefSeq" id="XP_013414779.1">
    <property type="nucleotide sequence ID" value="XM_013559325.1"/>
</dbReference>
<comment type="subcellular location">
    <subcellularLocation>
        <location evidence="1">Cell projection</location>
        <location evidence="1">Cilium</location>
    </subcellularLocation>
    <subcellularLocation>
        <location evidence="2">Cytoplasm</location>
    </subcellularLocation>
</comment>
<name>A0A1S3JXK0_LINAN</name>
<dbReference type="PANTHER" id="PTHR46348">
    <property type="entry name" value="DELETED IN LUNG AND ESOPHAGEAL CANCER PROTEIN 1"/>
    <property type="match status" value="1"/>
</dbReference>
<proteinExistence type="predicted"/>
<feature type="region of interest" description="Disordered" evidence="6">
    <location>
        <begin position="656"/>
        <end position="680"/>
    </location>
</feature>
<feature type="region of interest" description="Disordered" evidence="6">
    <location>
        <begin position="264"/>
        <end position="302"/>
    </location>
</feature>
<dbReference type="GO" id="GO:0015631">
    <property type="term" value="F:tubulin binding"/>
    <property type="evidence" value="ECO:0007669"/>
    <property type="project" value="TreeGrafter"/>
</dbReference>
<dbReference type="KEGG" id="lak:106176793"/>
<sequence>MNTNMIVPQPQGQVQGQEPPMYLQRPSSARSQDVTHILAKTFRDFFTRETVRPETIRNLAVSREGGDEYHERYVEALQKVHAERERRMAEATMLERHIMQAQARAMSADEREMNRLASGHVNYPDLGLPPARSHFRSCIDSQLLRKHGLLCPEDFATEEPPPVPPPQAPKIPSYARETTTSLLHTAQGKEEGVKRLSPNMMESRDNILSGSDTEDAEQINTQNVSQSNGSPRNADWKAQLDPLQREVDRADLALLQARADYLKNPRFVPPSAPGGGRTLIKPKKKKPKSQRPWPRSEEPNLEPSVVFIPSPSVVTFSNYQVGQVYETTLELKNVTTALRQCRVIPPKSSYFSVGLGQFPGENGVVAPGMSCHYNIRFIPDSLGDYDDELTVQTQSSVPLVVKVQARRPPPVLSLPSNIDVDQCLVGGCKIIQMPLHNSGGSGRFSIMKRSSWPTTNFKNVSSTGSVQVPPFEIRPSVFELHHGDTMLLEVIFTPPSVKEYTQSLTIVCDNCHVQHFTIRGEGQTAGVDLVSVDGGKSEPLPGELCDVAAQHLVKFETLNPFTYTQKRVILQNITNVDLPFHWKIVKPHLRAVDIENPDTVIPVDRVIDLDSAFSIEPQSGILPAAKAVPFILTFAPAEVDKFHSVFHLILQEIPEPPEMENGEEKKENVREASNTSANEEGKVRDITTLEMEVKGESEPFKVLLQPYAIYISGKLLIGTSIRKQFQLENNSLSSVVFRWERCSDPHILQVEPPMGELGPGCIMDCELSVTGTAPGKINHTLMCHIDNLDQPVPLHIEAEIKGPEVVLENADVNFGLVRMGMEASCEILLRNTCQVPAKWTLQESPDCLQGKVSEFTFKPCSGELKPLETKSVPVTFTPSSCRSVRTVFELKVQEGNECNISVRGEVQSPQACLLNCQLALDEVYVDIPITPTVKLLNQTQLATVFEWHEVEGEHAELCSVEVTPKSGVLQPREELDITINFTAHKQGDISDLRIPCVIGGMEQALGLAVKAHVKGLCVSYRTAEEPEDLGDYSTCTDGLSLNYGDDVQLGDTPRRYVFMKNNSAIAAPYSIHMDYFVARPPTPPTDGKDKGKMPNKSQRRQLLSKTTNLADPSSKSTTKAQAEFCQVMLRDGKGAAFSIQPSSGVLEPFSELMIEITAFNDMWGHYQDKLVCKVDKLDIVQIPVTMTVVGCPLIFQMASTQPGQDAVVRFGTHVSGVPPINRQCRIMNSSPYDIRVDWQLFNIDENDRQILDFVVTIGDGFPLRDEHGNEIKKKKGPPAALVKRVPTDMIPETPDTSPYPSREVSSTDTQATEEKKEAEAEEKEKLVKVTMRMHEGRMGNSPFSIVPAQMIIPAKGTSVITARFTPFANTDVESGISLAGYALAYMSLDEVASNIPGKVKRVAGYEMVPLRLDLSSHVKPALLTIECTEDEGMRYRTAASDLLKDGKVGKESLRVCSCNLSNYTGTPLTFKLLTRRPFTLVDIDPAADGHLGSGQVQESEMCTLRPQHNLLVKVGFRVSLDLINYADILEPDQEKDGITLIVHEGERKLHFRYDMVAEFNNGTTQKLPLYATLTVPSLMLSKESVDFGTCLVGQQRELELILSNKTGSASFWTAIIESKSDTCTADTFRITPASGVLDAHITHISNSKVLLKLHFIAKHNEDYEAVFLVQGMLGEEPRRLYVKGQGSYDERHEALVNV</sequence>
<feature type="compositionally biased region" description="Basic residues" evidence="6">
    <location>
        <begin position="280"/>
        <end position="289"/>
    </location>
</feature>
<evidence type="ECO:0000256" key="1">
    <source>
        <dbReference type="ARBA" id="ARBA00004138"/>
    </source>
</evidence>
<accession>A0A1S3JXK0</accession>
<feature type="compositionally biased region" description="Polar residues" evidence="6">
    <location>
        <begin position="1294"/>
        <end position="1310"/>
    </location>
</feature>
<dbReference type="GO" id="GO:0005737">
    <property type="term" value="C:cytoplasm"/>
    <property type="evidence" value="ECO:0007669"/>
    <property type="project" value="UniProtKB-SubCell"/>
</dbReference>
<feature type="domain" description="HYDIN/VesB/CFA65-like Ig-like" evidence="7">
    <location>
        <begin position="806"/>
        <end position="905"/>
    </location>
</feature>
<dbReference type="InterPro" id="IPR033304">
    <property type="entry name" value="DLEC1"/>
</dbReference>
<dbReference type="PANTHER" id="PTHR46348:SF1">
    <property type="entry name" value="DELETED IN LUNG AND ESOPHAGEAL CANCER PROTEIN 1"/>
    <property type="match status" value="1"/>
</dbReference>
<evidence type="ECO:0000259" key="7">
    <source>
        <dbReference type="Pfam" id="PF22544"/>
    </source>
</evidence>
<dbReference type="InterPro" id="IPR053879">
    <property type="entry name" value="HYDIN_VesB_CFA65-like_Ig"/>
</dbReference>
<feature type="domain" description="Deleted in lung and esophageal cancer protein 1 Ig-like" evidence="8">
    <location>
        <begin position="310"/>
        <end position="404"/>
    </location>
</feature>
<feature type="region of interest" description="Disordered" evidence="6">
    <location>
        <begin position="1265"/>
        <end position="1323"/>
    </location>
</feature>
<feature type="compositionally biased region" description="Basic and acidic residues" evidence="6">
    <location>
        <begin position="1312"/>
        <end position="1323"/>
    </location>
</feature>
<reference evidence="10" key="1">
    <citation type="submission" date="2025-08" db="UniProtKB">
        <authorList>
            <consortium name="RefSeq"/>
        </authorList>
    </citation>
    <scope>IDENTIFICATION</scope>
    <source>
        <tissue evidence="10">Gonads</tissue>
    </source>
</reference>
<dbReference type="OrthoDB" id="2115465at2759"/>
<evidence type="ECO:0000259" key="8">
    <source>
        <dbReference type="Pfam" id="PF23277"/>
    </source>
</evidence>
<evidence type="ECO:0000256" key="5">
    <source>
        <dbReference type="ARBA" id="ARBA00023273"/>
    </source>
</evidence>
<evidence type="ECO:0000256" key="6">
    <source>
        <dbReference type="SAM" id="MobiDB-lite"/>
    </source>
</evidence>
<dbReference type="STRING" id="7574.A0A1S3JXK0"/>
<keyword evidence="4" id="KW-0969">Cilium</keyword>
<dbReference type="InParanoid" id="A0A1S3JXK0"/>
<dbReference type="GeneID" id="106176793"/>
<dbReference type="InterPro" id="IPR059041">
    <property type="entry name" value="Ig_DLEC1_1"/>
</dbReference>
<evidence type="ECO:0000256" key="4">
    <source>
        <dbReference type="ARBA" id="ARBA00023069"/>
    </source>
</evidence>
<evidence type="ECO:0000313" key="9">
    <source>
        <dbReference type="Proteomes" id="UP000085678"/>
    </source>
</evidence>
<gene>
    <name evidence="10" type="primary">LOC106176793</name>
</gene>
<dbReference type="Pfam" id="PF22544">
    <property type="entry name" value="HYDIN_VesB_CFA65-like_Ig"/>
    <property type="match status" value="1"/>
</dbReference>
<feature type="region of interest" description="Disordered" evidence="6">
    <location>
        <begin position="1078"/>
        <end position="1116"/>
    </location>
</feature>
<dbReference type="Gene3D" id="2.60.40.10">
    <property type="entry name" value="Immunoglobulins"/>
    <property type="match status" value="8"/>
</dbReference>
<feature type="compositionally biased region" description="Low complexity" evidence="6">
    <location>
        <begin position="7"/>
        <end position="17"/>
    </location>
</feature>
<dbReference type="GO" id="GO:0008285">
    <property type="term" value="P:negative regulation of cell population proliferation"/>
    <property type="evidence" value="ECO:0007669"/>
    <property type="project" value="InterPro"/>
</dbReference>
<feature type="region of interest" description="Disordered" evidence="6">
    <location>
        <begin position="1"/>
        <end position="29"/>
    </location>
</feature>